<dbReference type="EMBL" id="CAADFW010000038">
    <property type="protein sequence ID" value="VFK59853.1"/>
    <property type="molecule type" value="Genomic_DNA"/>
</dbReference>
<evidence type="ECO:0000313" key="2">
    <source>
        <dbReference type="EMBL" id="VFK50694.1"/>
    </source>
</evidence>
<gene>
    <name evidence="2" type="ORF">BECKTC1821D_GA0114238_111711</name>
    <name evidence="1" type="ORF">BECKTC1821E_GA0114239_11059</name>
    <name evidence="3" type="ORF">BECKTC1821F_GA0114240_10389</name>
</gene>
<proteinExistence type="predicted"/>
<protein>
    <submittedName>
        <fullName evidence="3">Uncharacterized protein</fullName>
    </submittedName>
</protein>
<accession>A0A451A1C7</accession>
<name>A0A451A1C7_9GAMM</name>
<evidence type="ECO:0000313" key="3">
    <source>
        <dbReference type="EMBL" id="VFK59853.1"/>
    </source>
</evidence>
<organism evidence="3">
    <name type="scientific">Candidatus Kentrum sp. TC</name>
    <dbReference type="NCBI Taxonomy" id="2126339"/>
    <lineage>
        <taxon>Bacteria</taxon>
        <taxon>Pseudomonadati</taxon>
        <taxon>Pseudomonadota</taxon>
        <taxon>Gammaproteobacteria</taxon>
        <taxon>Candidatus Kentrum</taxon>
    </lineage>
</organism>
<dbReference type="EMBL" id="CAADFT010000105">
    <property type="protein sequence ID" value="VFK48191.1"/>
    <property type="molecule type" value="Genomic_DNA"/>
</dbReference>
<evidence type="ECO:0000313" key="1">
    <source>
        <dbReference type="EMBL" id="VFK48191.1"/>
    </source>
</evidence>
<dbReference type="EMBL" id="CAADFS010000117">
    <property type="protein sequence ID" value="VFK50694.1"/>
    <property type="molecule type" value="Genomic_DNA"/>
</dbReference>
<reference evidence="3" key="1">
    <citation type="submission" date="2019-02" db="EMBL/GenBank/DDBJ databases">
        <authorList>
            <person name="Gruber-Vodicka R. H."/>
            <person name="Seah K. B. B."/>
        </authorList>
    </citation>
    <scope>NUCLEOTIDE SEQUENCE</scope>
    <source>
        <strain evidence="2">BECK_BZ123</strain>
        <strain evidence="1">BECK_BZ125</strain>
        <strain evidence="3">BECK_BZ126</strain>
    </source>
</reference>
<sequence>MTNQQSIRLTVGAALGSSFGAVIGTGVRQVKGLGAAVRETNARMGKIQGLRKLEAGIKRTREDLTRAKREGQIFFVRPW</sequence>
<dbReference type="AlphaFoldDB" id="A0A451A1C7"/>